<keyword evidence="3" id="KW-1185">Reference proteome</keyword>
<evidence type="ECO:0000256" key="1">
    <source>
        <dbReference type="SAM" id="MobiDB-lite"/>
    </source>
</evidence>
<dbReference type="RefSeq" id="WP_170134254.1">
    <property type="nucleotide sequence ID" value="NZ_PYGA01000012.1"/>
</dbReference>
<proteinExistence type="predicted"/>
<feature type="region of interest" description="Disordered" evidence="1">
    <location>
        <begin position="1"/>
        <end position="47"/>
    </location>
</feature>
<reference evidence="2 3" key="1">
    <citation type="submission" date="2018-03" db="EMBL/GenBank/DDBJ databases">
        <title>Genomic Encyclopedia of Archaeal and Bacterial Type Strains, Phase II (KMG-II): from individual species to whole genera.</title>
        <authorList>
            <person name="Goeker M."/>
        </authorList>
    </citation>
    <scope>NUCLEOTIDE SEQUENCE [LARGE SCALE GENOMIC DNA]</scope>
    <source>
        <strain evidence="2 3">DSM 45312</strain>
    </source>
</reference>
<dbReference type="AlphaFoldDB" id="A0A2P8DGL9"/>
<feature type="compositionally biased region" description="Basic and acidic residues" evidence="1">
    <location>
        <begin position="16"/>
        <end position="40"/>
    </location>
</feature>
<organism evidence="2 3">
    <name type="scientific">Murinocardiopsis flavida</name>
    <dbReference type="NCBI Taxonomy" id="645275"/>
    <lineage>
        <taxon>Bacteria</taxon>
        <taxon>Bacillati</taxon>
        <taxon>Actinomycetota</taxon>
        <taxon>Actinomycetes</taxon>
        <taxon>Streptosporangiales</taxon>
        <taxon>Nocardiopsidaceae</taxon>
        <taxon>Murinocardiopsis</taxon>
    </lineage>
</organism>
<sequence>MGHAVVPRPVARAKHEKPTENRVETRPTENNIDNKIERDTQTVTVTD</sequence>
<dbReference type="Proteomes" id="UP000240542">
    <property type="component" value="Unassembled WGS sequence"/>
</dbReference>
<protein>
    <submittedName>
        <fullName evidence="2">Uncharacterized protein</fullName>
    </submittedName>
</protein>
<evidence type="ECO:0000313" key="3">
    <source>
        <dbReference type="Proteomes" id="UP000240542"/>
    </source>
</evidence>
<dbReference type="EMBL" id="PYGA01000012">
    <property type="protein sequence ID" value="PSK96326.1"/>
    <property type="molecule type" value="Genomic_DNA"/>
</dbReference>
<comment type="caution">
    <text evidence="2">The sequence shown here is derived from an EMBL/GenBank/DDBJ whole genome shotgun (WGS) entry which is preliminary data.</text>
</comment>
<name>A0A2P8DGL9_9ACTN</name>
<gene>
    <name evidence="2" type="ORF">CLV63_112211</name>
</gene>
<accession>A0A2P8DGL9</accession>
<evidence type="ECO:0000313" key="2">
    <source>
        <dbReference type="EMBL" id="PSK96326.1"/>
    </source>
</evidence>